<dbReference type="GO" id="GO:0005778">
    <property type="term" value="C:peroxisomal membrane"/>
    <property type="evidence" value="ECO:0007669"/>
    <property type="project" value="TreeGrafter"/>
</dbReference>
<dbReference type="InterPro" id="IPR050168">
    <property type="entry name" value="AAA_ATPase_domain"/>
</dbReference>
<dbReference type="Pfam" id="PF00004">
    <property type="entry name" value="AAA"/>
    <property type="match status" value="1"/>
</dbReference>
<protein>
    <recommendedName>
        <fullName evidence="1">ATPase AAA-type core domain-containing protein</fullName>
    </recommendedName>
</protein>
<proteinExistence type="predicted"/>
<dbReference type="PANTHER" id="PTHR23077:SF12">
    <property type="entry name" value="PEROXISOMAL ATPASE PEX1"/>
    <property type="match status" value="1"/>
</dbReference>
<evidence type="ECO:0000313" key="3">
    <source>
        <dbReference type="Proteomes" id="UP000541444"/>
    </source>
</evidence>
<evidence type="ECO:0000313" key="2">
    <source>
        <dbReference type="EMBL" id="KAF6172929.1"/>
    </source>
</evidence>
<dbReference type="InterPro" id="IPR027417">
    <property type="entry name" value="P-loop_NTPase"/>
</dbReference>
<gene>
    <name evidence="2" type="ORF">GIB67_035483</name>
</gene>
<dbReference type="Gene3D" id="3.40.50.300">
    <property type="entry name" value="P-loop containing nucleotide triphosphate hydrolases"/>
    <property type="match status" value="1"/>
</dbReference>
<accession>A0A7J7P0G0</accession>
<dbReference type="OrthoDB" id="2187at2759"/>
<dbReference type="GO" id="GO:0005829">
    <property type="term" value="C:cytosol"/>
    <property type="evidence" value="ECO:0007669"/>
    <property type="project" value="TreeGrafter"/>
</dbReference>
<dbReference type="SUPFAM" id="SSF52540">
    <property type="entry name" value="P-loop containing nucleoside triphosphate hydrolases"/>
    <property type="match status" value="1"/>
</dbReference>
<dbReference type="EMBL" id="JACGCM010000376">
    <property type="protein sequence ID" value="KAF6172929.1"/>
    <property type="molecule type" value="Genomic_DNA"/>
</dbReference>
<dbReference type="Proteomes" id="UP000541444">
    <property type="component" value="Unassembled WGS sequence"/>
</dbReference>
<keyword evidence="3" id="KW-1185">Reference proteome</keyword>
<dbReference type="AlphaFoldDB" id="A0A7J7P0G0"/>
<dbReference type="PANTHER" id="PTHR23077">
    <property type="entry name" value="AAA-FAMILY ATPASE"/>
    <property type="match status" value="1"/>
</dbReference>
<reference evidence="2 3" key="1">
    <citation type="journal article" date="2020" name="IScience">
        <title>Genome Sequencing of the Endangered Kingdonia uniflora (Circaeasteraceae, Ranunculales) Reveals Potential Mechanisms of Evolutionary Specialization.</title>
        <authorList>
            <person name="Sun Y."/>
            <person name="Deng T."/>
            <person name="Zhang A."/>
            <person name="Moore M.J."/>
            <person name="Landis J.B."/>
            <person name="Lin N."/>
            <person name="Zhang H."/>
            <person name="Zhang X."/>
            <person name="Huang J."/>
            <person name="Zhang X."/>
            <person name="Sun H."/>
            <person name="Wang H."/>
        </authorList>
    </citation>
    <scope>NUCLEOTIDE SEQUENCE [LARGE SCALE GENOMIC DNA]</scope>
    <source>
        <strain evidence="2">TB1705</strain>
        <tissue evidence="2">Leaf</tissue>
    </source>
</reference>
<evidence type="ECO:0000259" key="1">
    <source>
        <dbReference type="Pfam" id="PF00004"/>
    </source>
</evidence>
<feature type="domain" description="ATPase AAA-type core" evidence="1">
    <location>
        <begin position="479"/>
        <end position="633"/>
    </location>
</feature>
<organism evidence="2 3">
    <name type="scientific">Kingdonia uniflora</name>
    <dbReference type="NCBI Taxonomy" id="39325"/>
    <lineage>
        <taxon>Eukaryota</taxon>
        <taxon>Viridiplantae</taxon>
        <taxon>Streptophyta</taxon>
        <taxon>Embryophyta</taxon>
        <taxon>Tracheophyta</taxon>
        <taxon>Spermatophyta</taxon>
        <taxon>Magnoliopsida</taxon>
        <taxon>Ranunculales</taxon>
        <taxon>Circaeasteraceae</taxon>
        <taxon>Kingdonia</taxon>
    </lineage>
</organism>
<name>A0A7J7P0G0_9MAGN</name>
<dbReference type="GO" id="GO:0016887">
    <property type="term" value="F:ATP hydrolysis activity"/>
    <property type="evidence" value="ECO:0007669"/>
    <property type="project" value="InterPro"/>
</dbReference>
<dbReference type="GO" id="GO:0005524">
    <property type="term" value="F:ATP binding"/>
    <property type="evidence" value="ECO:0007669"/>
    <property type="project" value="InterPro"/>
</dbReference>
<dbReference type="InterPro" id="IPR003959">
    <property type="entry name" value="ATPase_AAA_core"/>
</dbReference>
<sequence length="684" mass="76574">MRVLSLQLQQLFQVLIKFIFPVQLVPGTEVAVAPKRGRTSMNSHRDSHTQGSRKEKFLTKALLRVQGPTKDWVHRSEVKGIDLSVVLTSVAFIHPETAHHSKLSNHQLIIIFRTSLPKEDMKIAKTITRKSSSAAKDGAVSSFTDKEPTRHTIVHLLLSESVAKGHVMLPHSLRLYLRATLHSWIYVKEYDVPPQKDIPPLKLSPCRFKLYRIDEALKENGSNFPEKNGNRRMKNMAFRTNMFDNNGLMDWSTHEELVVSLSSQKSNFEVEEVTTQFCDTKVLQSFLHVWLNGQIEAIAANTGVNRSGEQPAELLYVLTPVESSDFSHYGCYEITKDEIKSTDDLKLSQQPFGKLDLGDPVYYDYIKEETLDNSLGCTISSLSWMETATRQVIELMDLTPIYAYLSGLRLLLSPTYGKLFRTYNLPLPGHVLIYGPPAVGIMKEAGQKELLVRKLEFCFFVSKLSPWAENRGYQPSGLGSGKTLLGTAVAKSFEKHEEILAHMYDVNGFVLFIIHICRVLISCSSLALEKAPATKKAITGYISEALDHSLSLVIFDDLDRIISSSSVSERSQPSTSTIALMEFLTDIMDEYGVKRQSSCGYGPIAFVSTAQSLDSIPQSLSSSGRFDFHVQLPAPAASERRAILKHEIQKRSLQCSEDILSDIGSSCDGYDAYDLVYTLSLKQA</sequence>
<dbReference type="GO" id="GO:0016558">
    <property type="term" value="P:protein import into peroxisome matrix"/>
    <property type="evidence" value="ECO:0007669"/>
    <property type="project" value="TreeGrafter"/>
</dbReference>
<comment type="caution">
    <text evidence="2">The sequence shown here is derived from an EMBL/GenBank/DDBJ whole genome shotgun (WGS) entry which is preliminary data.</text>
</comment>